<reference evidence="1 2" key="1">
    <citation type="journal article" date="2019" name="Int. J. Syst. Evol. Microbiol.">
        <title>The Global Catalogue of Microorganisms (GCM) 10K type strain sequencing project: providing services to taxonomists for standard genome sequencing and annotation.</title>
        <authorList>
            <consortium name="The Broad Institute Genomics Platform"/>
            <consortium name="The Broad Institute Genome Sequencing Center for Infectious Disease"/>
            <person name="Wu L."/>
            <person name="Ma J."/>
        </authorList>
    </citation>
    <scope>NUCLEOTIDE SEQUENCE [LARGE SCALE GENOMIC DNA]</scope>
    <source>
        <strain evidence="1 2">JCM 11136</strain>
    </source>
</reference>
<organism evidence="1 2">
    <name type="scientific">Nonomuraea longicatena</name>
    <dbReference type="NCBI Taxonomy" id="83682"/>
    <lineage>
        <taxon>Bacteria</taxon>
        <taxon>Bacillati</taxon>
        <taxon>Actinomycetota</taxon>
        <taxon>Actinomycetes</taxon>
        <taxon>Streptosporangiales</taxon>
        <taxon>Streptosporangiaceae</taxon>
        <taxon>Nonomuraea</taxon>
    </lineage>
</organism>
<evidence type="ECO:0000313" key="2">
    <source>
        <dbReference type="Proteomes" id="UP001501578"/>
    </source>
</evidence>
<proteinExistence type="predicted"/>
<evidence type="ECO:0000313" key="1">
    <source>
        <dbReference type="EMBL" id="GAA0944916.1"/>
    </source>
</evidence>
<keyword evidence="2" id="KW-1185">Reference proteome</keyword>
<accession>A0ABN1QNF0</accession>
<protein>
    <submittedName>
        <fullName evidence="1">Uncharacterized protein</fullName>
    </submittedName>
</protein>
<dbReference type="Proteomes" id="UP001501578">
    <property type="component" value="Unassembled WGS sequence"/>
</dbReference>
<comment type="caution">
    <text evidence="1">The sequence shown here is derived from an EMBL/GenBank/DDBJ whole genome shotgun (WGS) entry which is preliminary data.</text>
</comment>
<dbReference type="RefSeq" id="WP_343953422.1">
    <property type="nucleotide sequence ID" value="NZ_BAAAHQ010000037.1"/>
</dbReference>
<gene>
    <name evidence="1" type="ORF">GCM10009560_59420</name>
</gene>
<dbReference type="EMBL" id="BAAAHQ010000037">
    <property type="protein sequence ID" value="GAA0944916.1"/>
    <property type="molecule type" value="Genomic_DNA"/>
</dbReference>
<sequence>MKVRFLGTTSDGGGCPAAYDTDRRTFIVQGKIVSDPEALAGLVNLAPDETVVEIPKELLRYFTENR</sequence>
<name>A0ABN1QNF0_9ACTN</name>